<feature type="active site" description="Glycyl thioester intermediate" evidence="6">
    <location>
        <position position="1791"/>
    </location>
</feature>
<evidence type="ECO:0000256" key="4">
    <source>
        <dbReference type="ARBA" id="ARBA00022737"/>
    </source>
</evidence>
<feature type="region of interest" description="Disordered" evidence="7">
    <location>
        <begin position="1678"/>
        <end position="1703"/>
    </location>
</feature>
<dbReference type="RefSeq" id="WP_122207883.1">
    <property type="nucleotide sequence ID" value="NZ_RBTP01000022.1"/>
</dbReference>
<evidence type="ECO:0000256" key="6">
    <source>
        <dbReference type="PROSITE-ProRule" id="PRU01398"/>
    </source>
</evidence>
<feature type="compositionally biased region" description="Low complexity" evidence="7">
    <location>
        <begin position="1678"/>
        <end position="1688"/>
    </location>
</feature>
<dbReference type="InterPro" id="IPR050216">
    <property type="entry name" value="LRR_domain-containing"/>
</dbReference>
<proteinExistence type="inferred from homology"/>
<organism evidence="9 10">
    <name type="scientific">Pseudomonas viridiflava</name>
    <name type="common">Phytomonas viridiflava</name>
    <dbReference type="NCBI Taxonomy" id="33069"/>
    <lineage>
        <taxon>Bacteria</taxon>
        <taxon>Pseudomonadati</taxon>
        <taxon>Pseudomonadota</taxon>
        <taxon>Gammaproteobacteria</taxon>
        <taxon>Pseudomonadales</taxon>
        <taxon>Pseudomonadaceae</taxon>
        <taxon>Pseudomonas</taxon>
    </lineage>
</organism>
<dbReference type="GO" id="GO:0005576">
    <property type="term" value="C:extracellular region"/>
    <property type="evidence" value="ECO:0007669"/>
    <property type="project" value="UniProtKB-UniRule"/>
</dbReference>
<dbReference type="SMART" id="SM00369">
    <property type="entry name" value="LRR_TYP"/>
    <property type="match status" value="3"/>
</dbReference>
<comment type="similarity">
    <text evidence="6">Belongs to the LRR-containing bacterial E3 ligase family.</text>
</comment>
<dbReference type="Pfam" id="PF14496">
    <property type="entry name" value="NEL"/>
    <property type="match status" value="1"/>
</dbReference>
<comment type="PTM">
    <text evidence="6">Ubiquitinated in the presence of host E1 ubiquitin-activating enzyme, E2 ubiquitin-conjugating enzyme and ubiquitin.</text>
</comment>
<dbReference type="SMART" id="SM00364">
    <property type="entry name" value="LRR_BAC"/>
    <property type="match status" value="3"/>
</dbReference>
<name>A0A3M5PE81_PSEVI</name>
<dbReference type="OrthoDB" id="1467561at2"/>
<dbReference type="GO" id="GO:0016567">
    <property type="term" value="P:protein ubiquitination"/>
    <property type="evidence" value="ECO:0007669"/>
    <property type="project" value="InterPro"/>
</dbReference>
<feature type="domain" description="NEL" evidence="8">
    <location>
        <begin position="1696"/>
        <end position="1986"/>
    </location>
</feature>
<dbReference type="Proteomes" id="UP000273854">
    <property type="component" value="Unassembled WGS sequence"/>
</dbReference>
<accession>A0A3M5PE81</accession>
<evidence type="ECO:0000256" key="2">
    <source>
        <dbReference type="ARBA" id="ARBA00012483"/>
    </source>
</evidence>
<keyword evidence="6" id="KW-0808">Transferase</keyword>
<dbReference type="PROSITE" id="PS52053">
    <property type="entry name" value="NEL"/>
    <property type="match status" value="1"/>
</dbReference>
<comment type="catalytic activity">
    <reaction evidence="1">
        <text>S-ubiquitinyl-[E2 ubiquitin-conjugating enzyme]-L-cysteine + [acceptor protein]-L-lysine = [E2 ubiquitin-conjugating enzyme]-L-cysteine + N(6)-ubiquitinyl-[acceptor protein]-L-lysine.</text>
        <dbReference type="EC" id="2.3.2.27"/>
    </reaction>
</comment>
<evidence type="ECO:0000313" key="9">
    <source>
        <dbReference type="EMBL" id="RMT82824.1"/>
    </source>
</evidence>
<dbReference type="InterPro" id="IPR001611">
    <property type="entry name" value="Leu-rich_rpt"/>
</dbReference>
<dbReference type="InterPro" id="IPR046673">
    <property type="entry name" value="ToxA_N"/>
</dbReference>
<dbReference type="EC" id="2.3.2.27" evidence="2"/>
<dbReference type="PROSITE" id="PS51450">
    <property type="entry name" value="LRR"/>
    <property type="match status" value="1"/>
</dbReference>
<keyword evidence="6" id="KW-0833">Ubl conjugation pathway</keyword>
<dbReference type="InterPro" id="IPR029487">
    <property type="entry name" value="NEL_dom"/>
</dbReference>
<dbReference type="Gene3D" id="3.80.10.10">
    <property type="entry name" value="Ribonuclease Inhibitor"/>
    <property type="match status" value="2"/>
</dbReference>
<evidence type="ECO:0000256" key="1">
    <source>
        <dbReference type="ARBA" id="ARBA00000900"/>
    </source>
</evidence>
<keyword evidence="4" id="KW-0677">Repeat</keyword>
<evidence type="ECO:0000256" key="7">
    <source>
        <dbReference type="SAM" id="MobiDB-lite"/>
    </source>
</evidence>
<keyword evidence="6" id="KW-0832">Ubl conjugation</keyword>
<comment type="caution">
    <text evidence="9">The sequence shown here is derived from an EMBL/GenBank/DDBJ whole genome shotgun (WGS) entry which is preliminary data.</text>
</comment>
<dbReference type="Pfam" id="PF20178">
    <property type="entry name" value="ToxA_N"/>
    <property type="match status" value="1"/>
</dbReference>
<keyword evidence="6" id="KW-0964">Secreted</keyword>
<dbReference type="PANTHER" id="PTHR48051">
    <property type="match status" value="1"/>
</dbReference>
<reference evidence="9 10" key="1">
    <citation type="submission" date="2018-08" db="EMBL/GenBank/DDBJ databases">
        <title>Recombination of ecologically and evolutionarily significant loci maintains genetic cohesion in the Pseudomonas syringae species complex.</title>
        <authorList>
            <person name="Dillon M."/>
            <person name="Thakur S."/>
            <person name="Almeida R.N.D."/>
            <person name="Weir B.S."/>
            <person name="Guttman D.S."/>
        </authorList>
    </citation>
    <scope>NUCLEOTIDE SEQUENCE [LARGE SCALE GENOMIC DNA]</scope>
    <source>
        <strain evidence="9 10">ICMP 19473</strain>
    </source>
</reference>
<evidence type="ECO:0000256" key="5">
    <source>
        <dbReference type="ARBA" id="ARBA00023026"/>
    </source>
</evidence>
<gene>
    <name evidence="9" type="ORF">ALP40_01388</name>
</gene>
<dbReference type="EMBL" id="RBTP01000022">
    <property type="protein sequence ID" value="RMT82824.1"/>
    <property type="molecule type" value="Genomic_DNA"/>
</dbReference>
<evidence type="ECO:0000259" key="8">
    <source>
        <dbReference type="PROSITE" id="PS52053"/>
    </source>
</evidence>
<dbReference type="GO" id="GO:0005737">
    <property type="term" value="C:cytoplasm"/>
    <property type="evidence" value="ECO:0007669"/>
    <property type="project" value="TreeGrafter"/>
</dbReference>
<keyword evidence="6" id="KW-1035">Host cytoplasm</keyword>
<protein>
    <recommendedName>
        <fullName evidence="2">RING-type E3 ubiquitin transferase</fullName>
        <ecNumber evidence="2">2.3.2.27</ecNumber>
    </recommendedName>
</protein>
<evidence type="ECO:0000256" key="3">
    <source>
        <dbReference type="ARBA" id="ARBA00022614"/>
    </source>
</evidence>
<dbReference type="GO" id="GO:0061630">
    <property type="term" value="F:ubiquitin protein ligase activity"/>
    <property type="evidence" value="ECO:0007669"/>
    <property type="project" value="UniProtKB-EC"/>
</dbReference>
<dbReference type="InterPro" id="IPR032675">
    <property type="entry name" value="LRR_dom_sf"/>
</dbReference>
<keyword evidence="5" id="KW-0843">Virulence</keyword>
<keyword evidence="3" id="KW-0433">Leucine-rich repeat</keyword>
<dbReference type="Gene3D" id="1.20.58.360">
    <property type="entry name" value="Shigella T3SS effector IpaH defines"/>
    <property type="match status" value="1"/>
</dbReference>
<dbReference type="InterPro" id="IPR003591">
    <property type="entry name" value="Leu-rich_rpt_typical-subtyp"/>
</dbReference>
<dbReference type="SUPFAM" id="SSF52058">
    <property type="entry name" value="L domain-like"/>
    <property type="match status" value="2"/>
</dbReference>
<sequence>MIDQHVPATMPAGPHTQLINDKAPQWLIQASPECRAAIRAASTRSVPWLPKARTSSPEQVNELQRLYDEHRQKEQTVLSLLDRLPALETFARPLLTAAIKARFGLEVDVTHTWLLHARRATVDPSFQSASKDPMTQANVALRAATQPLLTTALQNFEAWETAPGAMDAGSGMQAQVFASYEILGNAITGQPLSISPTGFAALCRELDLGGQYQTHLESLFNPPPLAGKTAQEAAQQIQADFMALEASSMKLQLLIALMKELISPPMYDALVQQLEDKKEVSLEGSPLMCSTLQLWNVGLNGIVVFGKDRESANHVEKIVVYIPDDPIAPLKEYESVAMFLNSLRDRMFIKGYLSFFKRFIPARHQGALLGKLFDRLHPKVHKNGILERQDDKNARLDLRETRLTGPLLDNLYARKCAALKDDALFHGVPTAKQDQKSSAERVQYFTDKVFDALNIAAFVMPGLGEVMLAVTAAQLVHEVYEGVESWTHDDRQQAVAYLFDVVENIALMTALGAAGASAPGMAAVQVPDVVASLEAVELPNGATRLWKPDLTPFSHDIVLPDGLQPDALGLYHHQGKRWLPIDGKTYSVIPSSDGSGYAMEHPERPEGYQPPLRHNAAGTWLHALDRPLEIQGLTLFRRLGYSSKTFSDLAARRILEVSGTAESVMRQTLQDLDRPPALLEDTARRFKLDEELDRFIEHMQANDPDASPLLQLELLSQEPGWPDRRALQLLDNQGAQLRTFTPAHSIDPADTLSVRIDRPDVLRQALEGLSNAEAMTLLNEEFGAGQMGVSSRLTTLRARLADRARTDRARLFEHQYHASETADIENGLPIRQAFPGLPNRIIEELVRHATPEELSQLADEQRVPLRIGEEANVYLQQVRLARAYEGLYLKSVSNPDTDRLILHSLETLPGWSAQIRLEVHERFFGGPLLDSVGPQAAPIRKVLIKEGDRYQTRDADDQHLHGLDDLYNAILHALPDTQRTQLGIPNTGQSHALERLIQQQPLARPALAPVLNMQAIKPGSRSPMRLADGRLGYTLSGRGNPDWHMTDESLLDKIRMLELDDAFAQEILSRLRHAGWNNRSIDQRLNALLEEQLVLRASMTRWTDEVVDFAPMTQAHVDSRMRISAAIWRHWRLNNMPEIGRTFEPLRLASVSLTDFPEHLPDFIHSRVTGLHLENITADSRLPSGSEPTVSADTPLSRQLSSSEALGRFLKRFPNTRSLLLSSEPTTLLPPESSGFINLPRQVAGALPRLTELGLVNQGIFLDQSQMDVFRELPDLRRLDLSGNRLSAMLPMDLGWLRLERLTLERTGLHGWPAWLNELIPGHVQELSVAHNTLTELPEHLLDNLPGLGLQTLIDIRGNHLSRPTTIRARINEAAPDRSFRFLMDIAPAVQAALEQQLQMGSVLTTALEQWAQAVHSLSGPTERTLEARRHIGTLIMDHWRTFSLGQIHTPLRLVNIALADFPPRLPDFFYRQVRYLHLSRITGTPADLERLLLPLSELTSLEMDGHITPLTQLPQALLEIRSLRTLSLNDQGMLIDQGHIDFFSRIPTLERLELDNNRIGNLNSLSGLTRTGLNWLSLNNVGLSEWPVWINDLIPAPLRTLLLEGNLITDLPDAILANPENPHAHTEISLLNNPLSAATLQQAQRSERYGRSFSFDMDLPPEMIAMTRAARWGSNSSLSEYLSSTPDPDSPAPTPEPVTVDPWLDEAEPRSIDRRQMWEQLEGSEDARHLLDLIGSLRHTADYRNPSSRSTLVERVWNVLAAVSLDPQLRLTLNGIAEEPLTLFRNHNTCPDGVVLEFNQMEVLVFTRQSLRDVAPEQRGAQLYRLTRRLFRLSELDAIAREQAGNRDEAEVRLAYRTHWASALELPVPPESMLFEAHAAIRPGEFDQALLRVQSGEQGEAFLRYAAQQDYWVRYLREAWPDRFEVLERSYQNDLTRLTDEFERRQISLDHPEYEARIRELESLVKERQLTLIRELTNAESLEHP</sequence>
<evidence type="ECO:0000313" key="10">
    <source>
        <dbReference type="Proteomes" id="UP000273854"/>
    </source>
</evidence>
<dbReference type="PANTHER" id="PTHR48051:SF46">
    <property type="entry name" value="LEUCINE RICH REPEAT-CONTAINING DOMAIN PROTEIN"/>
    <property type="match status" value="1"/>
</dbReference>